<evidence type="ECO:0000259" key="1">
    <source>
        <dbReference type="Pfam" id="PF00561"/>
    </source>
</evidence>
<dbReference type="Gene3D" id="3.40.50.1820">
    <property type="entry name" value="alpha/beta hydrolase"/>
    <property type="match status" value="1"/>
</dbReference>
<dbReference type="Proteomes" id="UP000799772">
    <property type="component" value="Unassembled WGS sequence"/>
</dbReference>
<gene>
    <name evidence="2" type="ORF">NA57DRAFT_71734</name>
</gene>
<dbReference type="EMBL" id="ML978122">
    <property type="protein sequence ID" value="KAF2102749.1"/>
    <property type="molecule type" value="Genomic_DNA"/>
</dbReference>
<dbReference type="PANTHER" id="PTHR12277">
    <property type="entry name" value="ALPHA/BETA HYDROLASE DOMAIN-CONTAINING PROTEIN"/>
    <property type="match status" value="1"/>
</dbReference>
<evidence type="ECO:0000313" key="3">
    <source>
        <dbReference type="Proteomes" id="UP000799772"/>
    </source>
</evidence>
<dbReference type="AlphaFoldDB" id="A0A9P4IKD0"/>
<name>A0A9P4IKD0_9PEZI</name>
<dbReference type="PANTHER" id="PTHR12277:SF81">
    <property type="entry name" value="PROTEIN ABHD13"/>
    <property type="match status" value="1"/>
</dbReference>
<evidence type="ECO:0000313" key="2">
    <source>
        <dbReference type="EMBL" id="KAF2102749.1"/>
    </source>
</evidence>
<proteinExistence type="predicted"/>
<keyword evidence="3" id="KW-1185">Reference proteome</keyword>
<accession>A0A9P4IKD0</accession>
<dbReference type="Pfam" id="PF00561">
    <property type="entry name" value="Abhydrolase_1"/>
    <property type="match status" value="1"/>
</dbReference>
<protein>
    <submittedName>
        <fullName evidence="2">Alpha/beta-hydrolase</fullName>
    </submittedName>
</protein>
<dbReference type="OrthoDB" id="446723at2759"/>
<comment type="caution">
    <text evidence="2">The sequence shown here is derived from an EMBL/GenBank/DDBJ whole genome shotgun (WGS) entry which is preliminary data.</text>
</comment>
<reference evidence="2" key="1">
    <citation type="journal article" date="2020" name="Stud. Mycol.">
        <title>101 Dothideomycetes genomes: a test case for predicting lifestyles and emergence of pathogens.</title>
        <authorList>
            <person name="Haridas S."/>
            <person name="Albert R."/>
            <person name="Binder M."/>
            <person name="Bloem J."/>
            <person name="Labutti K."/>
            <person name="Salamov A."/>
            <person name="Andreopoulos B."/>
            <person name="Baker S."/>
            <person name="Barry K."/>
            <person name="Bills G."/>
            <person name="Bluhm B."/>
            <person name="Cannon C."/>
            <person name="Castanera R."/>
            <person name="Culley D."/>
            <person name="Daum C."/>
            <person name="Ezra D."/>
            <person name="Gonzalez J."/>
            <person name="Henrissat B."/>
            <person name="Kuo A."/>
            <person name="Liang C."/>
            <person name="Lipzen A."/>
            <person name="Lutzoni F."/>
            <person name="Magnuson J."/>
            <person name="Mondo S."/>
            <person name="Nolan M."/>
            <person name="Ohm R."/>
            <person name="Pangilinan J."/>
            <person name="Park H.-J."/>
            <person name="Ramirez L."/>
            <person name="Alfaro M."/>
            <person name="Sun H."/>
            <person name="Tritt A."/>
            <person name="Yoshinaga Y."/>
            <person name="Zwiers L.-H."/>
            <person name="Turgeon B."/>
            <person name="Goodwin S."/>
            <person name="Spatafora J."/>
            <person name="Crous P."/>
            <person name="Grigoriev I."/>
        </authorList>
    </citation>
    <scope>NUCLEOTIDE SEQUENCE</scope>
    <source>
        <strain evidence="2">CBS 133067</strain>
    </source>
</reference>
<organism evidence="2 3">
    <name type="scientific">Rhizodiscina lignyota</name>
    <dbReference type="NCBI Taxonomy" id="1504668"/>
    <lineage>
        <taxon>Eukaryota</taxon>
        <taxon>Fungi</taxon>
        <taxon>Dikarya</taxon>
        <taxon>Ascomycota</taxon>
        <taxon>Pezizomycotina</taxon>
        <taxon>Dothideomycetes</taxon>
        <taxon>Pleosporomycetidae</taxon>
        <taxon>Aulographales</taxon>
        <taxon>Rhizodiscinaceae</taxon>
        <taxon>Rhizodiscina</taxon>
    </lineage>
</organism>
<dbReference type="InterPro" id="IPR000073">
    <property type="entry name" value="AB_hydrolase_1"/>
</dbReference>
<dbReference type="InterPro" id="IPR029058">
    <property type="entry name" value="AB_hydrolase_fold"/>
</dbReference>
<sequence length="420" mass="46786">MSRLKMAFWALAALGGLYALFMGALISPPFQRFALYANSFQSWWDDLGDGEAFGFLRNQVRPFNISTPDGQTLYAWHILPLSIYDEHEAELIDEFWKESNQSIPYKESMAFKILTEDPQSQVVVSFHGNAGHLANGHRKNNYRSISSGSQAHIITFDYRGFGRSTGTPTESGLIMDGIAAVDFVLNDINIPSRRITILAQSLGTAISSATTLHFVDKEAADELMPVLDSDALNTLQKNQDSIDFKAFIVVAPFSSIPVLMKTYRILGIIPILSPLRFYPFLEEFLVGRIADTWNTQARIFALLKAYSRMEGDRRLHLHFLHALNDFDIPCSHSEELMYTAMNASMPDNLHGGVLPRPAFDELKDKNITRRSGGRMQYPLGGADGEGKGEVLLDIVRFGGHNRIGALQPVTLAVKRALAQA</sequence>
<dbReference type="SUPFAM" id="SSF53474">
    <property type="entry name" value="alpha/beta-Hydrolases"/>
    <property type="match status" value="1"/>
</dbReference>
<feature type="domain" description="AB hydrolase-1" evidence="1">
    <location>
        <begin position="122"/>
        <end position="216"/>
    </location>
</feature>